<organism evidence="2 3">
    <name type="scientific">Aureobasidium subglaciale (strain EXF-2481)</name>
    <name type="common">Aureobasidium pullulans var. subglaciale</name>
    <dbReference type="NCBI Taxonomy" id="1043005"/>
    <lineage>
        <taxon>Eukaryota</taxon>
        <taxon>Fungi</taxon>
        <taxon>Dikarya</taxon>
        <taxon>Ascomycota</taxon>
        <taxon>Pezizomycotina</taxon>
        <taxon>Dothideomycetes</taxon>
        <taxon>Dothideomycetidae</taxon>
        <taxon>Dothideales</taxon>
        <taxon>Saccotheciaceae</taxon>
        <taxon>Aureobasidium</taxon>
    </lineage>
</organism>
<name>A0A074YAT7_AURSE</name>
<dbReference type="AlphaFoldDB" id="A0A074YAT7"/>
<dbReference type="OrthoDB" id="5381976at2759"/>
<proteinExistence type="predicted"/>
<dbReference type="RefSeq" id="XP_013343481.1">
    <property type="nucleotide sequence ID" value="XM_013488027.1"/>
</dbReference>
<protein>
    <submittedName>
        <fullName evidence="2">Uncharacterized protein</fullName>
    </submittedName>
</protein>
<accession>A0A074YAT7</accession>
<evidence type="ECO:0000256" key="1">
    <source>
        <dbReference type="SAM" id="MobiDB-lite"/>
    </source>
</evidence>
<dbReference type="GeneID" id="25366511"/>
<evidence type="ECO:0000313" key="2">
    <source>
        <dbReference type="EMBL" id="KEQ94885.1"/>
    </source>
</evidence>
<feature type="compositionally biased region" description="Polar residues" evidence="1">
    <location>
        <begin position="47"/>
        <end position="61"/>
    </location>
</feature>
<reference evidence="2 3" key="1">
    <citation type="journal article" date="2014" name="BMC Genomics">
        <title>Genome sequencing of four Aureobasidium pullulans varieties: biotechnological potential, stress tolerance, and description of new species.</title>
        <authorList>
            <person name="Gostin Ar C."/>
            <person name="Ohm R.A."/>
            <person name="Kogej T."/>
            <person name="Sonjak S."/>
            <person name="Turk M."/>
            <person name="Zajc J."/>
            <person name="Zalar P."/>
            <person name="Grube M."/>
            <person name="Sun H."/>
            <person name="Han J."/>
            <person name="Sharma A."/>
            <person name="Chiniquy J."/>
            <person name="Ngan C.Y."/>
            <person name="Lipzen A."/>
            <person name="Barry K."/>
            <person name="Grigoriev I.V."/>
            <person name="Gunde-Cimerman N."/>
        </authorList>
    </citation>
    <scope>NUCLEOTIDE SEQUENCE [LARGE SCALE GENOMIC DNA]</scope>
    <source>
        <strain evidence="2 3">EXF-2481</strain>
    </source>
</reference>
<dbReference type="InParanoid" id="A0A074YAT7"/>
<keyword evidence="3" id="KW-1185">Reference proteome</keyword>
<dbReference type="HOGENOM" id="CLU_1447382_0_0_1"/>
<dbReference type="Proteomes" id="UP000030641">
    <property type="component" value="Unassembled WGS sequence"/>
</dbReference>
<evidence type="ECO:0000313" key="3">
    <source>
        <dbReference type="Proteomes" id="UP000030641"/>
    </source>
</evidence>
<feature type="region of interest" description="Disordered" evidence="1">
    <location>
        <begin position="1"/>
        <end position="97"/>
    </location>
</feature>
<gene>
    <name evidence="2" type="ORF">AUEXF2481DRAFT_40122</name>
</gene>
<dbReference type="EMBL" id="KL584760">
    <property type="protein sequence ID" value="KEQ94885.1"/>
    <property type="molecule type" value="Genomic_DNA"/>
</dbReference>
<sequence length="201" mass="21846">MSKAQAFEEMEPRMKQSQPSAPPPEYTRQDPTPSTLSELLGPLADSTIPNHQPNAQSQAQPGISEREYYSKSSTTTTTAIPDYARPPSPAPSTQTTASTILPTYAQTGSYKGFPSEAAYMAALTEWAETKKYIQPSEEGQTLTGFFGCKTMDEYHDGVKTQKGEGQTAARKQSQGQAERQGFMGFLRKMAKKHEGGGHGGE</sequence>